<name>A0A380KYS2_9STRE</name>
<dbReference type="RefSeq" id="WP_018372296.1">
    <property type="nucleotide sequence ID" value="NZ_UHFR01000005.1"/>
</dbReference>
<keyword evidence="2" id="KW-0808">Transferase</keyword>
<evidence type="ECO:0000313" key="3">
    <source>
        <dbReference type="Proteomes" id="UP000254634"/>
    </source>
</evidence>
<dbReference type="Gene3D" id="3.40.630.30">
    <property type="match status" value="1"/>
</dbReference>
<dbReference type="InterPro" id="IPR016181">
    <property type="entry name" value="Acyl_CoA_acyltransferase"/>
</dbReference>
<dbReference type="GO" id="GO:0016747">
    <property type="term" value="F:acyltransferase activity, transferring groups other than amino-acyl groups"/>
    <property type="evidence" value="ECO:0007669"/>
    <property type="project" value="InterPro"/>
</dbReference>
<evidence type="ECO:0000259" key="1">
    <source>
        <dbReference type="PROSITE" id="PS51186"/>
    </source>
</evidence>
<sequence>MIIRNTTHNDIEQLEQIYSEAFKSNNRFFPDNMVEDNEEGEPDLSPSLAFQIPEKTVLSLELDGTLIGGIILTLFNTNANKLDRLYIAPKYQGKGFGYEAWTYIEKIYPNPFGWELVTPTCLINNACFYINKCGFVISKVTDVFEDGVGMFVFTKYTHGKEI</sequence>
<accession>A0A380KYS2</accession>
<gene>
    <name evidence="2" type="ORF">NCTC13765_00698</name>
</gene>
<dbReference type="InterPro" id="IPR000182">
    <property type="entry name" value="GNAT_dom"/>
</dbReference>
<dbReference type="SUPFAM" id="SSF55729">
    <property type="entry name" value="Acyl-CoA N-acyltransferases (Nat)"/>
    <property type="match status" value="1"/>
</dbReference>
<organism evidence="2 3">
    <name type="scientific">Streptococcus massiliensis</name>
    <dbReference type="NCBI Taxonomy" id="313439"/>
    <lineage>
        <taxon>Bacteria</taxon>
        <taxon>Bacillati</taxon>
        <taxon>Bacillota</taxon>
        <taxon>Bacilli</taxon>
        <taxon>Lactobacillales</taxon>
        <taxon>Streptococcaceae</taxon>
        <taxon>Streptococcus</taxon>
    </lineage>
</organism>
<dbReference type="Pfam" id="PF00583">
    <property type="entry name" value="Acetyltransf_1"/>
    <property type="match status" value="1"/>
</dbReference>
<dbReference type="PROSITE" id="PS51186">
    <property type="entry name" value="GNAT"/>
    <property type="match status" value="1"/>
</dbReference>
<dbReference type="EMBL" id="UHFR01000005">
    <property type="protein sequence ID" value="SUN76234.1"/>
    <property type="molecule type" value="Genomic_DNA"/>
</dbReference>
<proteinExistence type="predicted"/>
<dbReference type="STRING" id="1123307.GCA_000380065_01581"/>
<keyword evidence="3" id="KW-1185">Reference proteome</keyword>
<evidence type="ECO:0000313" key="2">
    <source>
        <dbReference type="EMBL" id="SUN76234.1"/>
    </source>
</evidence>
<feature type="domain" description="N-acetyltransferase" evidence="1">
    <location>
        <begin position="1"/>
        <end position="162"/>
    </location>
</feature>
<protein>
    <submittedName>
        <fullName evidence="2">GCN5-related N-acetyl transferase</fullName>
    </submittedName>
</protein>
<dbReference type="OrthoDB" id="9786032at2"/>
<reference evidence="2" key="1">
    <citation type="submission" date="2018-06" db="EMBL/GenBank/DDBJ databases">
        <authorList>
            <consortium name="Pathogen Informatics"/>
            <person name="Doyle S."/>
        </authorList>
    </citation>
    <scope>NUCLEOTIDE SEQUENCE [LARGE SCALE GENOMIC DNA]</scope>
    <source>
        <strain evidence="2">NCTC13765</strain>
    </source>
</reference>
<dbReference type="CDD" id="cd04301">
    <property type="entry name" value="NAT_SF"/>
    <property type="match status" value="1"/>
</dbReference>
<dbReference type="AlphaFoldDB" id="A0A380KYS2"/>
<dbReference type="Proteomes" id="UP000254634">
    <property type="component" value="Unassembled WGS sequence"/>
</dbReference>